<name>A0ABS4NZ29_9BACL</name>
<proteinExistence type="predicted"/>
<dbReference type="EMBL" id="JAGGLV010000025">
    <property type="protein sequence ID" value="MBP2115327.1"/>
    <property type="molecule type" value="Genomic_DNA"/>
</dbReference>
<reference evidence="2 3" key="1">
    <citation type="submission" date="2021-03" db="EMBL/GenBank/DDBJ databases">
        <title>Genomic Encyclopedia of Type Strains, Phase IV (KMG-IV): sequencing the most valuable type-strain genomes for metagenomic binning, comparative biology and taxonomic classification.</title>
        <authorList>
            <person name="Goeker M."/>
        </authorList>
    </citation>
    <scope>NUCLEOTIDE SEQUENCE [LARGE SCALE GENOMIC DNA]</scope>
    <source>
        <strain evidence="2 3">DSM 101953</strain>
    </source>
</reference>
<gene>
    <name evidence="2" type="ORF">J2Z70_005514</name>
</gene>
<dbReference type="RefSeq" id="WP_209878319.1">
    <property type="nucleotide sequence ID" value="NZ_JAGGLV010000025.1"/>
</dbReference>
<dbReference type="PROSITE" id="PS51257">
    <property type="entry name" value="PROKAR_LIPOPROTEIN"/>
    <property type="match status" value="1"/>
</dbReference>
<comment type="caution">
    <text evidence="2">The sequence shown here is derived from an EMBL/GenBank/DDBJ whole genome shotgun (WGS) entry which is preliminary data.</text>
</comment>
<evidence type="ECO:0000313" key="2">
    <source>
        <dbReference type="EMBL" id="MBP2115327.1"/>
    </source>
</evidence>
<feature type="signal peptide" evidence="1">
    <location>
        <begin position="1"/>
        <end position="20"/>
    </location>
</feature>
<sequence>MRRSYFLLICGIVVLSLLTAGCSKDTPQYNELFTQVEKHRAVFKQPLEEGLTTLGMKDAAQAYDTTLGTLMLDEKLTVNQKEFIQQMTADVTNGKITGYRIGTVFPRSDSGYEDARELVRAFLEHYKPADNAEEDKVEQSIQSIDGMTFPLKPLTGAVEESWTHGEGENKLFITYRMVNSSESDKELPLNLYFSSEEQP</sequence>
<organism evidence="2 3">
    <name type="scientific">Paenibacillus silagei</name>
    <dbReference type="NCBI Taxonomy" id="1670801"/>
    <lineage>
        <taxon>Bacteria</taxon>
        <taxon>Bacillati</taxon>
        <taxon>Bacillota</taxon>
        <taxon>Bacilli</taxon>
        <taxon>Bacillales</taxon>
        <taxon>Paenibacillaceae</taxon>
        <taxon>Paenibacillus</taxon>
    </lineage>
</organism>
<accession>A0ABS4NZ29</accession>
<protein>
    <recommendedName>
        <fullName evidence="4">DUF5105 domain-containing protein</fullName>
    </recommendedName>
</protein>
<keyword evidence="3" id="KW-1185">Reference proteome</keyword>
<dbReference type="Proteomes" id="UP000773462">
    <property type="component" value="Unassembled WGS sequence"/>
</dbReference>
<keyword evidence="1" id="KW-0732">Signal</keyword>
<evidence type="ECO:0008006" key="4">
    <source>
        <dbReference type="Google" id="ProtNLM"/>
    </source>
</evidence>
<evidence type="ECO:0000256" key="1">
    <source>
        <dbReference type="SAM" id="SignalP"/>
    </source>
</evidence>
<evidence type="ECO:0000313" key="3">
    <source>
        <dbReference type="Proteomes" id="UP000773462"/>
    </source>
</evidence>
<feature type="chain" id="PRO_5046228924" description="DUF5105 domain-containing protein" evidence="1">
    <location>
        <begin position="21"/>
        <end position="199"/>
    </location>
</feature>